<dbReference type="Pfam" id="PF00383">
    <property type="entry name" value="dCMP_cyt_deam_1"/>
    <property type="match status" value="1"/>
</dbReference>
<comment type="similarity">
    <text evidence="2">Belongs to the cytidine and deoxycytidylate deaminase family. ADAT3 subfamily.</text>
</comment>
<protein>
    <recommendedName>
        <fullName evidence="3">CMP/dCMP-type deaminase domain-containing protein</fullName>
    </recommendedName>
</protein>
<dbReference type="GO" id="GO:0005737">
    <property type="term" value="C:cytoplasm"/>
    <property type="evidence" value="ECO:0007669"/>
    <property type="project" value="TreeGrafter"/>
</dbReference>
<dbReference type="PANTHER" id="PTHR11079:SF156">
    <property type="entry name" value="INACTIVE TRNA-SPECIFIC ADENOSINE DEAMINASE-LIKE PROTEIN 3-RELATED"/>
    <property type="match status" value="1"/>
</dbReference>
<name>A0A8W8L6H6_MAGGI</name>
<dbReference type="GO" id="GO:0052717">
    <property type="term" value="F:tRNA-specific adenosine-34 deaminase activity"/>
    <property type="evidence" value="ECO:0007669"/>
    <property type="project" value="TreeGrafter"/>
</dbReference>
<keyword evidence="1" id="KW-0819">tRNA processing</keyword>
<feature type="domain" description="CMP/dCMP-type deaminase" evidence="3">
    <location>
        <begin position="146"/>
        <end position="307"/>
    </location>
</feature>
<dbReference type="AlphaFoldDB" id="A0A8W8L6H6"/>
<accession>A0A8W8L6H6</accession>
<dbReference type="GO" id="GO:0008033">
    <property type="term" value="P:tRNA processing"/>
    <property type="evidence" value="ECO:0007669"/>
    <property type="project" value="UniProtKB-KW"/>
</dbReference>
<dbReference type="OMA" id="QHWPTSF"/>
<dbReference type="Proteomes" id="UP000005408">
    <property type="component" value="Unassembled WGS sequence"/>
</dbReference>
<dbReference type="InterPro" id="IPR002125">
    <property type="entry name" value="CMP_dCMP_dom"/>
</dbReference>
<organism evidence="4 5">
    <name type="scientific">Magallana gigas</name>
    <name type="common">Pacific oyster</name>
    <name type="synonym">Crassostrea gigas</name>
    <dbReference type="NCBI Taxonomy" id="29159"/>
    <lineage>
        <taxon>Eukaryota</taxon>
        <taxon>Metazoa</taxon>
        <taxon>Spiralia</taxon>
        <taxon>Lophotrochozoa</taxon>
        <taxon>Mollusca</taxon>
        <taxon>Bivalvia</taxon>
        <taxon>Autobranchia</taxon>
        <taxon>Pteriomorphia</taxon>
        <taxon>Ostreida</taxon>
        <taxon>Ostreoidea</taxon>
        <taxon>Ostreidae</taxon>
        <taxon>Magallana</taxon>
    </lineage>
</organism>
<evidence type="ECO:0000313" key="5">
    <source>
        <dbReference type="Proteomes" id="UP000005408"/>
    </source>
</evidence>
<dbReference type="PROSITE" id="PS51747">
    <property type="entry name" value="CYT_DCMP_DEAMINASES_2"/>
    <property type="match status" value="1"/>
</dbReference>
<dbReference type="PANTHER" id="PTHR11079">
    <property type="entry name" value="CYTOSINE DEAMINASE FAMILY MEMBER"/>
    <property type="match status" value="1"/>
</dbReference>
<reference evidence="4" key="1">
    <citation type="submission" date="2022-08" db="UniProtKB">
        <authorList>
            <consortium name="EnsemblMetazoa"/>
        </authorList>
    </citation>
    <scope>IDENTIFICATION</scope>
    <source>
        <strain evidence="4">05x7-T-G4-1.051#20</strain>
    </source>
</reference>
<dbReference type="GO" id="GO:0005634">
    <property type="term" value="C:nucleus"/>
    <property type="evidence" value="ECO:0007669"/>
    <property type="project" value="TreeGrafter"/>
</dbReference>
<dbReference type="EnsemblMetazoa" id="G26606.1">
    <property type="protein sequence ID" value="G26606.1:cds"/>
    <property type="gene ID" value="G26606"/>
</dbReference>
<evidence type="ECO:0000259" key="3">
    <source>
        <dbReference type="PROSITE" id="PS51747"/>
    </source>
</evidence>
<keyword evidence="5" id="KW-1185">Reference proteome</keyword>
<dbReference type="OrthoDB" id="3180714at2759"/>
<dbReference type="InterPro" id="IPR016193">
    <property type="entry name" value="Cytidine_deaminase-like"/>
</dbReference>
<sequence>MLKTMSDDHPLAILHQDYVKCVELTDVFVSVIQCKKQTASVAKALCEDFPLENLQHLKRVRSCNSKDGSLQVVVCQGKTQEQFDAVLSDVKYSCLGKPFLTKVPKLKPLTRKQFEECKLYWPVTFHENKRITKLINLSYFSEDEIHKIQSHMKELFNHKEKSKTENAALIVDPKVNTVLATSCDRRHLEHPLQHAVMLCIDKVARLQGGGMWDIKEECCILENKSIKQLEEANNEKPEMCSMQSAEQYLCTGYDLYATTEPCVMCAMALVHSRIGRVFYVFPHEDGGLGSKFQIHTERDLNHNFEVFKCALPEKK</sequence>
<dbReference type="Gene3D" id="3.40.140.10">
    <property type="entry name" value="Cytidine Deaminase, domain 2"/>
    <property type="match status" value="1"/>
</dbReference>
<evidence type="ECO:0000313" key="4">
    <source>
        <dbReference type="EnsemblMetazoa" id="G26606.1:cds"/>
    </source>
</evidence>
<proteinExistence type="inferred from homology"/>
<evidence type="ECO:0000256" key="2">
    <source>
        <dbReference type="ARBA" id="ARBA00038160"/>
    </source>
</evidence>
<evidence type="ECO:0000256" key="1">
    <source>
        <dbReference type="ARBA" id="ARBA00022694"/>
    </source>
</evidence>
<dbReference type="SUPFAM" id="SSF53927">
    <property type="entry name" value="Cytidine deaminase-like"/>
    <property type="match status" value="1"/>
</dbReference>
<dbReference type="CDD" id="cd01285">
    <property type="entry name" value="nucleoside_deaminase"/>
    <property type="match status" value="1"/>
</dbReference>